<evidence type="ECO:0000313" key="4">
    <source>
        <dbReference type="Proteomes" id="UP000005237"/>
    </source>
</evidence>
<dbReference type="PANTHER" id="PTHR35572:SF7">
    <property type="entry name" value="PROTEIN CBG04538"/>
    <property type="match status" value="1"/>
</dbReference>
<dbReference type="InterPro" id="IPR055119">
    <property type="entry name" value="Mig18_Fn1"/>
</dbReference>
<organism evidence="3 4">
    <name type="scientific">Caenorhabditis japonica</name>
    <dbReference type="NCBI Taxonomy" id="281687"/>
    <lineage>
        <taxon>Eukaryota</taxon>
        <taxon>Metazoa</taxon>
        <taxon>Ecdysozoa</taxon>
        <taxon>Nematoda</taxon>
        <taxon>Chromadorea</taxon>
        <taxon>Rhabditida</taxon>
        <taxon>Rhabditina</taxon>
        <taxon>Rhabditomorpha</taxon>
        <taxon>Rhabditoidea</taxon>
        <taxon>Rhabditidae</taxon>
        <taxon>Peloderinae</taxon>
        <taxon>Caenorhabditis</taxon>
    </lineage>
</organism>
<dbReference type="Pfam" id="PF23003">
    <property type="entry name" value="Fn1_2"/>
    <property type="match status" value="1"/>
</dbReference>
<accession>A0A8R1EPZ8</accession>
<reference evidence="4" key="1">
    <citation type="submission" date="2010-08" db="EMBL/GenBank/DDBJ databases">
        <authorList>
            <consortium name="Caenorhabditis japonica Sequencing Consortium"/>
            <person name="Wilson R.K."/>
        </authorList>
    </citation>
    <scope>NUCLEOTIDE SEQUENCE [LARGE SCALE GENOMIC DNA]</scope>
    <source>
        <strain evidence="4">DF5081</strain>
    </source>
</reference>
<keyword evidence="4" id="KW-1185">Reference proteome</keyword>
<feature type="domain" description="Abnormal cell migration protein 18-like fibronectin type I" evidence="2">
    <location>
        <begin position="93"/>
        <end position="151"/>
    </location>
</feature>
<dbReference type="PANTHER" id="PTHR35572">
    <property type="entry name" value="PROTEIN CBG04538-RELATED"/>
    <property type="match status" value="1"/>
</dbReference>
<dbReference type="InterPro" id="IPR040282">
    <property type="entry name" value="Mig-18-like"/>
</dbReference>
<dbReference type="EnsemblMetazoa" id="CJA38027.1">
    <property type="protein sequence ID" value="CJA38027.1"/>
    <property type="gene ID" value="WBGene00213874"/>
</dbReference>
<proteinExistence type="predicted"/>
<feature type="signal peptide" evidence="1">
    <location>
        <begin position="1"/>
        <end position="16"/>
    </location>
</feature>
<dbReference type="EnsemblMetazoa" id="CJA38027.2">
    <property type="protein sequence ID" value="CJA38027.2"/>
    <property type="gene ID" value="WBGene00213874"/>
</dbReference>
<sequence length="252" mass="29240">MRLVYMFALILPCINAKCYLGEIEVVVNGKVKCEIDTSYAVMPRYDGCLVHQTLLKVGEHMYQHNKKYECRSIDDGRDIELVTTVTKNADCIDHKHGEVWFEKDTFKYLCADFGEVQAVACVSQDGTEIPAGKQKKVGNAVVHCRLYNNGTIVMEALQNPKSYKCQWEDKTISNGEEIIIKNMFVGICRDYGFIEYIGCYVENFSAPLKFNRFYENARDVYYCGKIANQYFLKHYDSEKIMRMYSQKYKRLV</sequence>
<name>A0A8R1EPZ8_CAEJA</name>
<feature type="chain" id="PRO_5036272508" description="Abnormal cell migration protein 18-like fibronectin type I domain-containing protein" evidence="1">
    <location>
        <begin position="17"/>
        <end position="252"/>
    </location>
</feature>
<dbReference type="AlphaFoldDB" id="A0A8R1EPZ8"/>
<reference evidence="3" key="2">
    <citation type="submission" date="2022-06" db="UniProtKB">
        <authorList>
            <consortium name="EnsemblMetazoa"/>
        </authorList>
    </citation>
    <scope>IDENTIFICATION</scope>
    <source>
        <strain evidence="3">DF5081</strain>
    </source>
</reference>
<dbReference type="Proteomes" id="UP000005237">
    <property type="component" value="Unassembled WGS sequence"/>
</dbReference>
<protein>
    <recommendedName>
        <fullName evidence="2">Abnormal cell migration protein 18-like fibronectin type I domain-containing protein</fullName>
    </recommendedName>
</protein>
<evidence type="ECO:0000259" key="2">
    <source>
        <dbReference type="Pfam" id="PF23003"/>
    </source>
</evidence>
<evidence type="ECO:0000256" key="1">
    <source>
        <dbReference type="SAM" id="SignalP"/>
    </source>
</evidence>
<evidence type="ECO:0000313" key="3">
    <source>
        <dbReference type="EnsemblMetazoa" id="CJA38027.2"/>
    </source>
</evidence>
<keyword evidence="1" id="KW-0732">Signal</keyword>
<dbReference type="EnsemblMetazoa" id="CJA38027.3">
    <property type="protein sequence ID" value="CJA38027.3"/>
    <property type="gene ID" value="WBGene00213874"/>
</dbReference>